<sequence length="311" mass="35858">MSQAALQQFSYHEWPDGKAPTLRFKTQPVPTTALARQLNPRYDFPSPDVSCFSEFHGQNPAIAPRPCVWDPVFRDFFCYEPKTTCYVYAKLGRIFYDSVKKEHYLPDTQHQLTFATTYPEYRVYQSGEVMFWDPRRQDWYRYDMTARRILWRDQRYWPLPQRFSTPNIEGSSHSPVVPASAVVDNTLPKLSGTPWRSKKSREPRIVEVVPADTLISATTHGDSGLPEHEGVLEPSRASKRSHSGSKAWLVPKGVIYETPPHIRGHRHRRSRGGVYDLQDLVDKGQCSFTATADADAKWATAASKKRRYSWF</sequence>
<keyword evidence="3" id="KW-1185">Reference proteome</keyword>
<evidence type="ECO:0000313" key="3">
    <source>
        <dbReference type="Proteomes" id="UP001056384"/>
    </source>
</evidence>
<proteinExistence type="predicted"/>
<accession>A0A9Q9AE73</accession>
<evidence type="ECO:0000313" key="2">
    <source>
        <dbReference type="EMBL" id="USW47480.1"/>
    </source>
</evidence>
<dbReference type="AlphaFoldDB" id="A0A9Q9AE73"/>
<dbReference type="OrthoDB" id="3639869at2759"/>
<gene>
    <name evidence="2" type="ORF">Slin15195_G007990</name>
</gene>
<reference evidence="2" key="1">
    <citation type="submission" date="2022-06" db="EMBL/GenBank/DDBJ databases">
        <title>Complete genome sequences of two strains of the flax pathogen Septoria linicola.</title>
        <authorList>
            <person name="Lapalu N."/>
            <person name="Simon A."/>
            <person name="Demenou B."/>
            <person name="Paumier D."/>
            <person name="Guillot M.-P."/>
            <person name="Gout L."/>
            <person name="Valade R."/>
        </authorList>
    </citation>
    <scope>NUCLEOTIDE SEQUENCE</scope>
    <source>
        <strain evidence="2">SE15195</strain>
    </source>
</reference>
<dbReference type="Proteomes" id="UP001056384">
    <property type="component" value="Chromosome 1"/>
</dbReference>
<organism evidence="2 3">
    <name type="scientific">Septoria linicola</name>
    <dbReference type="NCBI Taxonomy" id="215465"/>
    <lineage>
        <taxon>Eukaryota</taxon>
        <taxon>Fungi</taxon>
        <taxon>Dikarya</taxon>
        <taxon>Ascomycota</taxon>
        <taxon>Pezizomycotina</taxon>
        <taxon>Dothideomycetes</taxon>
        <taxon>Dothideomycetidae</taxon>
        <taxon>Mycosphaerellales</taxon>
        <taxon>Mycosphaerellaceae</taxon>
        <taxon>Septoria</taxon>
    </lineage>
</organism>
<dbReference type="EMBL" id="CP099418">
    <property type="protein sequence ID" value="USW47480.1"/>
    <property type="molecule type" value="Genomic_DNA"/>
</dbReference>
<feature type="region of interest" description="Disordered" evidence="1">
    <location>
        <begin position="217"/>
        <end position="244"/>
    </location>
</feature>
<protein>
    <submittedName>
        <fullName evidence="2">Uncharacterized protein</fullName>
    </submittedName>
</protein>
<evidence type="ECO:0000256" key="1">
    <source>
        <dbReference type="SAM" id="MobiDB-lite"/>
    </source>
</evidence>
<name>A0A9Q9AE73_9PEZI</name>